<gene>
    <name evidence="1" type="ORF">CEXT_469671</name>
</gene>
<proteinExistence type="predicted"/>
<dbReference type="AlphaFoldDB" id="A0AAV4VYX6"/>
<evidence type="ECO:0000313" key="2">
    <source>
        <dbReference type="Proteomes" id="UP001054945"/>
    </source>
</evidence>
<keyword evidence="2" id="KW-1185">Reference proteome</keyword>
<sequence>MTFSSTLGESELYLTDPSNEELRLDFLGMFTSTYLFQCPVRITKCSFACSRMEPGNYHLRTVFLLGAMRSPIDNTTTQCRGVCANINNKFYYVYLGFLCLLFICSSL</sequence>
<reference evidence="1 2" key="1">
    <citation type="submission" date="2021-06" db="EMBL/GenBank/DDBJ databases">
        <title>Caerostris extrusa draft genome.</title>
        <authorList>
            <person name="Kono N."/>
            <person name="Arakawa K."/>
        </authorList>
    </citation>
    <scope>NUCLEOTIDE SEQUENCE [LARGE SCALE GENOMIC DNA]</scope>
</reference>
<dbReference type="Proteomes" id="UP001054945">
    <property type="component" value="Unassembled WGS sequence"/>
</dbReference>
<evidence type="ECO:0000313" key="1">
    <source>
        <dbReference type="EMBL" id="GIY75522.1"/>
    </source>
</evidence>
<name>A0AAV4VYX6_CAEEX</name>
<comment type="caution">
    <text evidence="1">The sequence shown here is derived from an EMBL/GenBank/DDBJ whole genome shotgun (WGS) entry which is preliminary data.</text>
</comment>
<organism evidence="1 2">
    <name type="scientific">Caerostris extrusa</name>
    <name type="common">Bark spider</name>
    <name type="synonym">Caerostris bankana</name>
    <dbReference type="NCBI Taxonomy" id="172846"/>
    <lineage>
        <taxon>Eukaryota</taxon>
        <taxon>Metazoa</taxon>
        <taxon>Ecdysozoa</taxon>
        <taxon>Arthropoda</taxon>
        <taxon>Chelicerata</taxon>
        <taxon>Arachnida</taxon>
        <taxon>Araneae</taxon>
        <taxon>Araneomorphae</taxon>
        <taxon>Entelegynae</taxon>
        <taxon>Araneoidea</taxon>
        <taxon>Araneidae</taxon>
        <taxon>Caerostris</taxon>
    </lineage>
</organism>
<protein>
    <submittedName>
        <fullName evidence="1">Uncharacterized protein</fullName>
    </submittedName>
</protein>
<accession>A0AAV4VYX6</accession>
<dbReference type="EMBL" id="BPLR01015353">
    <property type="protein sequence ID" value="GIY75522.1"/>
    <property type="molecule type" value="Genomic_DNA"/>
</dbReference>